<dbReference type="InterPro" id="IPR044810">
    <property type="entry name" value="WRKY_plant"/>
</dbReference>
<gene>
    <name evidence="7" type="ORF">Ahy_B02g058780</name>
</gene>
<keyword evidence="8" id="KW-1185">Reference proteome</keyword>
<dbReference type="Gene3D" id="2.20.25.80">
    <property type="entry name" value="WRKY domain"/>
    <property type="match status" value="2"/>
</dbReference>
<dbReference type="GO" id="GO:0003700">
    <property type="term" value="F:DNA-binding transcription factor activity"/>
    <property type="evidence" value="ECO:0007669"/>
    <property type="project" value="InterPro"/>
</dbReference>
<evidence type="ECO:0000259" key="6">
    <source>
        <dbReference type="PROSITE" id="PS50811"/>
    </source>
</evidence>
<keyword evidence="4" id="KW-0804">Transcription</keyword>
<dbReference type="PANTHER" id="PTHR31221:SF334">
    <property type="entry name" value="WRKY TRANSCRIPTION FACTOR 57-RELATED"/>
    <property type="match status" value="1"/>
</dbReference>
<dbReference type="PANTHER" id="PTHR31221">
    <property type="entry name" value="WRKY TRANSCRIPTION FACTOR PROTEIN 1-RELATED"/>
    <property type="match status" value="1"/>
</dbReference>
<dbReference type="GO" id="GO:0043565">
    <property type="term" value="F:sequence-specific DNA binding"/>
    <property type="evidence" value="ECO:0007669"/>
    <property type="project" value="InterPro"/>
</dbReference>
<evidence type="ECO:0000256" key="4">
    <source>
        <dbReference type="ARBA" id="ARBA00023163"/>
    </source>
</evidence>
<dbReference type="GO" id="GO:0005634">
    <property type="term" value="C:nucleus"/>
    <property type="evidence" value="ECO:0007669"/>
    <property type="project" value="UniProtKB-SubCell"/>
</dbReference>
<dbReference type="PROSITE" id="PS50811">
    <property type="entry name" value="WRKY"/>
    <property type="match status" value="2"/>
</dbReference>
<dbReference type="SMART" id="SM00774">
    <property type="entry name" value="WRKY"/>
    <property type="match status" value="2"/>
</dbReference>
<name>A0A445AFD3_ARAHY</name>
<reference evidence="7 8" key="1">
    <citation type="submission" date="2019-01" db="EMBL/GenBank/DDBJ databases">
        <title>Sequencing of cultivated peanut Arachis hypogaea provides insights into genome evolution and oil improvement.</title>
        <authorList>
            <person name="Chen X."/>
        </authorList>
    </citation>
    <scope>NUCLEOTIDE SEQUENCE [LARGE SCALE GENOMIC DNA]</scope>
    <source>
        <strain evidence="8">cv. Fuhuasheng</strain>
        <tissue evidence="7">Leaves</tissue>
    </source>
</reference>
<dbReference type="STRING" id="3818.A0A445AFD3"/>
<dbReference type="SUPFAM" id="SSF118290">
    <property type="entry name" value="WRKY DNA-binding domain"/>
    <property type="match status" value="2"/>
</dbReference>
<dbReference type="EMBL" id="SDMP01000012">
    <property type="protein sequence ID" value="RYR25137.1"/>
    <property type="molecule type" value="Genomic_DNA"/>
</dbReference>
<comment type="caution">
    <text evidence="7">The sequence shown here is derived from an EMBL/GenBank/DDBJ whole genome shotgun (WGS) entry which is preliminary data.</text>
</comment>
<evidence type="ECO:0000313" key="7">
    <source>
        <dbReference type="EMBL" id="RYR25137.1"/>
    </source>
</evidence>
<dbReference type="Pfam" id="PF03106">
    <property type="entry name" value="WRKY"/>
    <property type="match status" value="2"/>
</dbReference>
<organism evidence="7 8">
    <name type="scientific">Arachis hypogaea</name>
    <name type="common">Peanut</name>
    <dbReference type="NCBI Taxonomy" id="3818"/>
    <lineage>
        <taxon>Eukaryota</taxon>
        <taxon>Viridiplantae</taxon>
        <taxon>Streptophyta</taxon>
        <taxon>Embryophyta</taxon>
        <taxon>Tracheophyta</taxon>
        <taxon>Spermatophyta</taxon>
        <taxon>Magnoliopsida</taxon>
        <taxon>eudicotyledons</taxon>
        <taxon>Gunneridae</taxon>
        <taxon>Pentapetalae</taxon>
        <taxon>rosids</taxon>
        <taxon>fabids</taxon>
        <taxon>Fabales</taxon>
        <taxon>Fabaceae</taxon>
        <taxon>Papilionoideae</taxon>
        <taxon>50 kb inversion clade</taxon>
        <taxon>dalbergioids sensu lato</taxon>
        <taxon>Dalbergieae</taxon>
        <taxon>Pterocarpus clade</taxon>
        <taxon>Arachis</taxon>
    </lineage>
</organism>
<dbReference type="Proteomes" id="UP000289738">
    <property type="component" value="Chromosome B02"/>
</dbReference>
<accession>A0A445AFD3</accession>
<dbReference type="InterPro" id="IPR036576">
    <property type="entry name" value="WRKY_dom_sf"/>
</dbReference>
<feature type="domain" description="WRKY" evidence="6">
    <location>
        <begin position="380"/>
        <end position="439"/>
    </location>
</feature>
<keyword evidence="3" id="KW-0238">DNA-binding</keyword>
<sequence>MEEHNTSLLSPLSPLPPPSLLSIPTTISPSPKISSLSGLVNVGDFGPSLYKWLNIAEEDAPSTEMSIKHPFPSLSPYVSQNLVLSIIPSNPEVVISNNNITNKRVAGSKCSAESNVGGNGNLIGDEPDYEEDNIITRSYYRCTAIGCNAKKRMERYVDDPTHVLTTYVGLHAHDLPPILTPLSRSFNLYNSSTVSPKFSRGSGVQKLVLSDASAGARKRKHANNIITSVNVRTDSDSCVNDIGSNEDIGTGLLEDIVNFHGIELKHPLPSLSPYVVILESSEVVAQSQNPVLSTIPSNPEVTVSNNNITNKRVGGLKHSAESIVSGNGNLRGDETDDEEDNIITRLKLRASTIASVADTMSMNNKRNKNNLSKITYLTESESENLEDGYKWHKYGKKSLKKSPFPSAIGCNAKKRVERYMDDPTHVLTTYVGLHAHNLPPIFLPPSRSFNFYNNSTVSPNLCKGSSVKKSVLSDAGASARERKHANNTITSVNVRTDSDSCVNDVGSIEDIGTGLLEDIVNLSSISPHYQHFQPTSL</sequence>
<comment type="subcellular location">
    <subcellularLocation>
        <location evidence="1">Nucleus</location>
    </subcellularLocation>
</comment>
<evidence type="ECO:0000256" key="2">
    <source>
        <dbReference type="ARBA" id="ARBA00023015"/>
    </source>
</evidence>
<evidence type="ECO:0000256" key="3">
    <source>
        <dbReference type="ARBA" id="ARBA00023125"/>
    </source>
</evidence>
<evidence type="ECO:0000313" key="8">
    <source>
        <dbReference type="Proteomes" id="UP000289738"/>
    </source>
</evidence>
<dbReference type="InterPro" id="IPR003657">
    <property type="entry name" value="WRKY_dom"/>
</dbReference>
<evidence type="ECO:0000256" key="1">
    <source>
        <dbReference type="ARBA" id="ARBA00004123"/>
    </source>
</evidence>
<dbReference type="AlphaFoldDB" id="A0A445AFD3"/>
<protein>
    <recommendedName>
        <fullName evidence="6">WRKY domain-containing protein</fullName>
    </recommendedName>
</protein>
<proteinExistence type="predicted"/>
<keyword evidence="2" id="KW-0805">Transcription regulation</keyword>
<evidence type="ECO:0000256" key="5">
    <source>
        <dbReference type="ARBA" id="ARBA00023242"/>
    </source>
</evidence>
<keyword evidence="5" id="KW-0539">Nucleus</keyword>
<feature type="domain" description="WRKY" evidence="6">
    <location>
        <begin position="137"/>
        <end position="176"/>
    </location>
</feature>